<proteinExistence type="inferred from homology"/>
<evidence type="ECO:0000256" key="5">
    <source>
        <dbReference type="ARBA" id="ARBA00022884"/>
    </source>
</evidence>
<keyword evidence="3" id="KW-0507">mRNA processing</keyword>
<keyword evidence="6" id="KW-0508">mRNA splicing</keyword>
<dbReference type="InterPro" id="IPR012677">
    <property type="entry name" value="Nucleotide-bd_a/b_plait_sf"/>
</dbReference>
<feature type="compositionally biased region" description="Basic residues" evidence="9">
    <location>
        <begin position="228"/>
        <end position="249"/>
    </location>
</feature>
<reference evidence="11 12" key="2">
    <citation type="journal article" date="2019" name="G3 (Bethesda)">
        <title>Hybrid Assembly of the Genome of the Entomopathogenic Nematode Steinernema carpocapsae Identifies the X-Chromosome.</title>
        <authorList>
            <person name="Serra L."/>
            <person name="Macchietto M."/>
            <person name="Macias-Munoz A."/>
            <person name="McGill C.J."/>
            <person name="Rodriguez I.M."/>
            <person name="Rodriguez B."/>
            <person name="Murad R."/>
            <person name="Mortazavi A."/>
        </authorList>
    </citation>
    <scope>NUCLEOTIDE SEQUENCE [LARGE SCALE GENOMIC DNA]</scope>
    <source>
        <strain evidence="11 12">ALL</strain>
    </source>
</reference>
<evidence type="ECO:0000256" key="4">
    <source>
        <dbReference type="ARBA" id="ARBA00022737"/>
    </source>
</evidence>
<keyword evidence="5 8" id="KW-0694">RNA-binding</keyword>
<feature type="domain" description="RRM" evidence="10">
    <location>
        <begin position="130"/>
        <end position="206"/>
    </location>
</feature>
<dbReference type="InterPro" id="IPR000504">
    <property type="entry name" value="RRM_dom"/>
</dbReference>
<dbReference type="Proteomes" id="UP000298663">
    <property type="component" value="Unassembled WGS sequence"/>
</dbReference>
<dbReference type="EMBL" id="AZBU02000005">
    <property type="protein sequence ID" value="TKR77632.1"/>
    <property type="molecule type" value="Genomic_DNA"/>
</dbReference>
<dbReference type="STRING" id="34508.A0A4U5N5R6"/>
<dbReference type="OrthoDB" id="1099063at2759"/>
<gene>
    <name evidence="11" type="ORF">L596_018566</name>
</gene>
<feature type="region of interest" description="Disordered" evidence="9">
    <location>
        <begin position="200"/>
        <end position="249"/>
    </location>
</feature>
<dbReference type="FunFam" id="3.30.70.330:FF:000053">
    <property type="entry name" value="Serine/arginine-rich splicing factor 1"/>
    <property type="match status" value="1"/>
</dbReference>
<evidence type="ECO:0000259" key="10">
    <source>
        <dbReference type="PROSITE" id="PS50102"/>
    </source>
</evidence>
<sequence length="249" mass="28887">MSPISSRRIWTHHGKPRLPCLRRKPAPRCPHQGCRRPFPEVRKGPLRRPEESQGAALRFCGVRRSQRCGRRRSRPRRIRIRRIPPSGGISSWRWTSWSRGRPLDRGNRHDRGGPGGERRGGGDRQRRTQYRVQITGLPSSGSWQDLKDHMRDAGDVCFADVFRDGTGIVEYVRSEDMKYALRKLDDTKFKSHEGETSYIRVREADADSGRDRSRSPLGRRGSPQYSPRRSRSRSRSYRSPSRSRSRSRS</sequence>
<dbReference type="Gene3D" id="3.30.70.330">
    <property type="match status" value="1"/>
</dbReference>
<dbReference type="PROSITE" id="PS50102">
    <property type="entry name" value="RRM"/>
    <property type="match status" value="1"/>
</dbReference>
<evidence type="ECO:0000256" key="6">
    <source>
        <dbReference type="ARBA" id="ARBA00023187"/>
    </source>
</evidence>
<evidence type="ECO:0000256" key="1">
    <source>
        <dbReference type="ARBA" id="ARBA00004123"/>
    </source>
</evidence>
<comment type="caution">
    <text evidence="11">The sequence shown here is derived from an EMBL/GenBank/DDBJ whole genome shotgun (WGS) entry which is preliminary data.</text>
</comment>
<reference evidence="11 12" key="1">
    <citation type="journal article" date="2015" name="Genome Biol.">
        <title>Comparative genomics of Steinernema reveals deeply conserved gene regulatory networks.</title>
        <authorList>
            <person name="Dillman A.R."/>
            <person name="Macchietto M."/>
            <person name="Porter C.F."/>
            <person name="Rogers A."/>
            <person name="Williams B."/>
            <person name="Antoshechkin I."/>
            <person name="Lee M.M."/>
            <person name="Goodwin Z."/>
            <person name="Lu X."/>
            <person name="Lewis E.E."/>
            <person name="Goodrich-Blair H."/>
            <person name="Stock S.P."/>
            <person name="Adams B.J."/>
            <person name="Sternberg P.W."/>
            <person name="Mortazavi A."/>
        </authorList>
    </citation>
    <scope>NUCLEOTIDE SEQUENCE [LARGE SCALE GENOMIC DNA]</scope>
    <source>
        <strain evidence="11 12">ALL</strain>
    </source>
</reference>
<evidence type="ECO:0000313" key="11">
    <source>
        <dbReference type="EMBL" id="TKR77632.1"/>
    </source>
</evidence>
<dbReference type="CDD" id="cd12601">
    <property type="entry name" value="RRM2_SRSF1_like"/>
    <property type="match status" value="1"/>
</dbReference>
<dbReference type="InterPro" id="IPR050374">
    <property type="entry name" value="RRT5_SRSF_SR"/>
</dbReference>
<feature type="compositionally biased region" description="Basic and acidic residues" evidence="9">
    <location>
        <begin position="200"/>
        <end position="214"/>
    </location>
</feature>
<organism evidence="11 12">
    <name type="scientific">Steinernema carpocapsae</name>
    <name type="common">Entomopathogenic nematode</name>
    <dbReference type="NCBI Taxonomy" id="34508"/>
    <lineage>
        <taxon>Eukaryota</taxon>
        <taxon>Metazoa</taxon>
        <taxon>Ecdysozoa</taxon>
        <taxon>Nematoda</taxon>
        <taxon>Chromadorea</taxon>
        <taxon>Rhabditida</taxon>
        <taxon>Tylenchina</taxon>
        <taxon>Panagrolaimomorpha</taxon>
        <taxon>Strongyloidoidea</taxon>
        <taxon>Steinernematidae</taxon>
        <taxon>Steinernema</taxon>
    </lineage>
</organism>
<dbReference type="GO" id="GO:0006397">
    <property type="term" value="P:mRNA processing"/>
    <property type="evidence" value="ECO:0007669"/>
    <property type="project" value="UniProtKB-KW"/>
</dbReference>
<dbReference type="Pfam" id="PF00076">
    <property type="entry name" value="RRM_1"/>
    <property type="match status" value="1"/>
</dbReference>
<comment type="similarity">
    <text evidence="2">Belongs to the splicing factor SR family.</text>
</comment>
<comment type="subcellular location">
    <subcellularLocation>
        <location evidence="1">Nucleus</location>
    </subcellularLocation>
</comment>
<dbReference type="GO" id="GO:0005737">
    <property type="term" value="C:cytoplasm"/>
    <property type="evidence" value="ECO:0007669"/>
    <property type="project" value="TreeGrafter"/>
</dbReference>
<evidence type="ECO:0000256" key="2">
    <source>
        <dbReference type="ARBA" id="ARBA00010269"/>
    </source>
</evidence>
<dbReference type="PANTHER" id="PTHR23003:SF62">
    <property type="entry name" value="SERINE_ARGININE (SR)-TYPE SHUTTLING MRNA BINDING PROTEIN NPL3"/>
    <property type="match status" value="1"/>
</dbReference>
<dbReference type="PANTHER" id="PTHR23003">
    <property type="entry name" value="RNA RECOGNITION MOTIF RRM DOMAIN CONTAINING PROTEIN"/>
    <property type="match status" value="1"/>
</dbReference>
<dbReference type="GO" id="GO:0005634">
    <property type="term" value="C:nucleus"/>
    <property type="evidence" value="ECO:0007669"/>
    <property type="project" value="UniProtKB-SubCell"/>
</dbReference>
<feature type="compositionally biased region" description="Basic and acidic residues" evidence="9">
    <location>
        <begin position="37"/>
        <end position="51"/>
    </location>
</feature>
<feature type="region of interest" description="Disordered" evidence="9">
    <location>
        <begin position="21"/>
        <end position="52"/>
    </location>
</feature>
<accession>A0A4U5N5R6</accession>
<dbReference type="GO" id="GO:0008380">
    <property type="term" value="P:RNA splicing"/>
    <property type="evidence" value="ECO:0007669"/>
    <property type="project" value="UniProtKB-KW"/>
</dbReference>
<feature type="region of interest" description="Disordered" evidence="9">
    <location>
        <begin position="101"/>
        <end position="128"/>
    </location>
</feature>
<evidence type="ECO:0000313" key="12">
    <source>
        <dbReference type="Proteomes" id="UP000298663"/>
    </source>
</evidence>
<dbReference type="GO" id="GO:0003729">
    <property type="term" value="F:mRNA binding"/>
    <property type="evidence" value="ECO:0007669"/>
    <property type="project" value="TreeGrafter"/>
</dbReference>
<protein>
    <recommendedName>
        <fullName evidence="10">RRM domain-containing protein</fullName>
    </recommendedName>
</protein>
<name>A0A4U5N5R6_STECR</name>
<keyword evidence="7" id="KW-0539">Nucleus</keyword>
<dbReference type="AlphaFoldDB" id="A0A4U5N5R6"/>
<dbReference type="InterPro" id="IPR035979">
    <property type="entry name" value="RBD_domain_sf"/>
</dbReference>
<feature type="compositionally biased region" description="Low complexity" evidence="9">
    <location>
        <begin position="215"/>
        <end position="227"/>
    </location>
</feature>
<dbReference type="SUPFAM" id="SSF54928">
    <property type="entry name" value="RNA-binding domain, RBD"/>
    <property type="match status" value="1"/>
</dbReference>
<keyword evidence="4" id="KW-0677">Repeat</keyword>
<evidence type="ECO:0000256" key="9">
    <source>
        <dbReference type="SAM" id="MobiDB-lite"/>
    </source>
</evidence>
<evidence type="ECO:0000256" key="7">
    <source>
        <dbReference type="ARBA" id="ARBA00023242"/>
    </source>
</evidence>
<evidence type="ECO:0000256" key="3">
    <source>
        <dbReference type="ARBA" id="ARBA00022664"/>
    </source>
</evidence>
<keyword evidence="12" id="KW-1185">Reference proteome</keyword>
<dbReference type="SMART" id="SM00360">
    <property type="entry name" value="RRM"/>
    <property type="match status" value="1"/>
</dbReference>
<feature type="compositionally biased region" description="Basic and acidic residues" evidence="9">
    <location>
        <begin position="101"/>
        <end position="126"/>
    </location>
</feature>
<evidence type="ECO:0000256" key="8">
    <source>
        <dbReference type="PROSITE-ProRule" id="PRU00176"/>
    </source>
</evidence>